<name>A0A0N4Z7V8_PARTI</name>
<dbReference type="CDD" id="cd00519">
    <property type="entry name" value="Lipase_3"/>
    <property type="match status" value="1"/>
</dbReference>
<dbReference type="Proteomes" id="UP000038045">
    <property type="component" value="Unplaced"/>
</dbReference>
<organism evidence="3 4">
    <name type="scientific">Parastrongyloides trichosuri</name>
    <name type="common">Possum-specific nematode worm</name>
    <dbReference type="NCBI Taxonomy" id="131310"/>
    <lineage>
        <taxon>Eukaryota</taxon>
        <taxon>Metazoa</taxon>
        <taxon>Ecdysozoa</taxon>
        <taxon>Nematoda</taxon>
        <taxon>Chromadorea</taxon>
        <taxon>Rhabditida</taxon>
        <taxon>Tylenchina</taxon>
        <taxon>Panagrolaimomorpha</taxon>
        <taxon>Strongyloidoidea</taxon>
        <taxon>Strongyloididae</taxon>
        <taxon>Parastrongyloides</taxon>
    </lineage>
</organism>
<dbReference type="AlphaFoldDB" id="A0A0N4Z7V8"/>
<keyword evidence="1" id="KW-0732">Signal</keyword>
<proteinExistence type="predicted"/>
<dbReference type="GO" id="GO:0006629">
    <property type="term" value="P:lipid metabolic process"/>
    <property type="evidence" value="ECO:0007669"/>
    <property type="project" value="InterPro"/>
</dbReference>
<protein>
    <submittedName>
        <fullName evidence="4">Lipase_3 domain-containing protein</fullName>
    </submittedName>
</protein>
<feature type="chain" id="PRO_5005891404" evidence="1">
    <location>
        <begin position="19"/>
        <end position="317"/>
    </location>
</feature>
<keyword evidence="3" id="KW-1185">Reference proteome</keyword>
<evidence type="ECO:0000259" key="2">
    <source>
        <dbReference type="Pfam" id="PF01764"/>
    </source>
</evidence>
<accession>A0A0N4Z7V8</accession>
<evidence type="ECO:0000313" key="4">
    <source>
        <dbReference type="WBParaSite" id="PTRK_0000326900.1"/>
    </source>
</evidence>
<dbReference type="Gene3D" id="3.40.50.1820">
    <property type="entry name" value="alpha/beta hydrolase"/>
    <property type="match status" value="1"/>
</dbReference>
<evidence type="ECO:0000256" key="1">
    <source>
        <dbReference type="SAM" id="SignalP"/>
    </source>
</evidence>
<dbReference type="InterPro" id="IPR029058">
    <property type="entry name" value="AB_hydrolase_fold"/>
</dbReference>
<dbReference type="STRING" id="131310.A0A0N4Z7V8"/>
<reference evidence="4" key="1">
    <citation type="submission" date="2017-02" db="UniProtKB">
        <authorList>
            <consortium name="WormBaseParasite"/>
        </authorList>
    </citation>
    <scope>IDENTIFICATION</scope>
</reference>
<feature type="signal peptide" evidence="1">
    <location>
        <begin position="1"/>
        <end position="18"/>
    </location>
</feature>
<dbReference type="SUPFAM" id="SSF53474">
    <property type="entry name" value="alpha/beta-Hydrolases"/>
    <property type="match status" value="1"/>
</dbReference>
<evidence type="ECO:0000313" key="3">
    <source>
        <dbReference type="Proteomes" id="UP000038045"/>
    </source>
</evidence>
<dbReference type="Pfam" id="PF01764">
    <property type="entry name" value="Lipase_3"/>
    <property type="match status" value="1"/>
</dbReference>
<dbReference type="InterPro" id="IPR002921">
    <property type="entry name" value="Fungal_lipase-type"/>
</dbReference>
<dbReference type="PANTHER" id="PTHR45908">
    <property type="entry name" value="PROTEIN CBG11750-RELATED"/>
    <property type="match status" value="1"/>
</dbReference>
<dbReference type="WBParaSite" id="PTRK_0000326900.1">
    <property type="protein sequence ID" value="PTRK_0000326900.1"/>
    <property type="gene ID" value="PTRK_0000326900"/>
</dbReference>
<feature type="domain" description="Fungal lipase-type" evidence="2">
    <location>
        <begin position="94"/>
        <end position="227"/>
    </location>
</feature>
<sequence>MYILIILLFNLISLSIKAFDLNYNEHEAFVLHKASSILYKEDRYENCYKNIPLLRNNIILLDHVKENDYRSENKFITTILKNKYDDETLIVLNRQSLNKGQLFLQLLSYYSPLSNYNEGVMLVNGFQYSHYLITYPGILEKIEKLNSTGQYKNIIFGGFSLGGNYAILQALKYQTEFNISNDNIKVYTFGSPRTGNYNFARYYNSRIPHTYRVTIENDVVVALPNCNWDSYEGVCSTNNDTWFNYYYHVGQEIYYSSNNESDYIVCKIFEEDKACSKKYFSFFEIIKYGIYKEYIVHYSYFKNNEEVESDSIHCLSP</sequence>